<reference evidence="2 3" key="1">
    <citation type="submission" date="2024-04" db="EMBL/GenBank/DDBJ databases">
        <title>Tritrichomonas musculus Genome.</title>
        <authorList>
            <person name="Alves-Ferreira E."/>
            <person name="Grigg M."/>
            <person name="Lorenzi H."/>
            <person name="Galac M."/>
        </authorList>
    </citation>
    <scope>NUCLEOTIDE SEQUENCE [LARGE SCALE GENOMIC DNA]</scope>
    <source>
        <strain evidence="2 3">EAF2021</strain>
    </source>
</reference>
<protein>
    <recommendedName>
        <fullName evidence="1">Protein kinase domain-containing protein</fullName>
    </recommendedName>
</protein>
<dbReference type="SMART" id="SM00671">
    <property type="entry name" value="SEL1"/>
    <property type="match status" value="8"/>
</dbReference>
<dbReference type="SUPFAM" id="SSF81901">
    <property type="entry name" value="HCP-like"/>
    <property type="match status" value="3"/>
</dbReference>
<evidence type="ECO:0000259" key="1">
    <source>
        <dbReference type="PROSITE" id="PS50011"/>
    </source>
</evidence>
<accession>A0ABR2GXP1</accession>
<dbReference type="InterPro" id="IPR000719">
    <property type="entry name" value="Prot_kinase_dom"/>
</dbReference>
<dbReference type="InterPro" id="IPR006597">
    <property type="entry name" value="Sel1-like"/>
</dbReference>
<dbReference type="InterPro" id="IPR011990">
    <property type="entry name" value="TPR-like_helical_dom_sf"/>
</dbReference>
<name>A0ABR2GXP1_9EUKA</name>
<comment type="caution">
    <text evidence="2">The sequence shown here is derived from an EMBL/GenBank/DDBJ whole genome shotgun (WGS) entry which is preliminary data.</text>
</comment>
<dbReference type="InterPro" id="IPR052945">
    <property type="entry name" value="Mitotic_Regulator"/>
</dbReference>
<dbReference type="SUPFAM" id="SSF56112">
    <property type="entry name" value="Protein kinase-like (PK-like)"/>
    <property type="match status" value="1"/>
</dbReference>
<dbReference type="InterPro" id="IPR008271">
    <property type="entry name" value="Ser/Thr_kinase_AS"/>
</dbReference>
<dbReference type="SMART" id="SM00220">
    <property type="entry name" value="S_TKc"/>
    <property type="match status" value="1"/>
</dbReference>
<dbReference type="Gene3D" id="1.10.510.10">
    <property type="entry name" value="Transferase(Phosphotransferase) domain 1"/>
    <property type="match status" value="1"/>
</dbReference>
<dbReference type="Pfam" id="PF00069">
    <property type="entry name" value="Pkinase"/>
    <property type="match status" value="1"/>
</dbReference>
<gene>
    <name evidence="2" type="ORF">M9Y10_033052</name>
</gene>
<dbReference type="Pfam" id="PF08238">
    <property type="entry name" value="Sel1"/>
    <property type="match status" value="9"/>
</dbReference>
<organism evidence="2 3">
    <name type="scientific">Tritrichomonas musculus</name>
    <dbReference type="NCBI Taxonomy" id="1915356"/>
    <lineage>
        <taxon>Eukaryota</taxon>
        <taxon>Metamonada</taxon>
        <taxon>Parabasalia</taxon>
        <taxon>Tritrichomonadida</taxon>
        <taxon>Tritrichomonadidae</taxon>
        <taxon>Tritrichomonas</taxon>
    </lineage>
</organism>
<sequence length="682" mass="79960">MKKLSKETTLKKAKNEIYFCENYYHRCITKFYGFMKEDTKITGFIYEYMSNGTLDSFLPYHIKEINYTFTITILARIYEGLEYLYSKSLIHRDLKPANILIDHDFNSYISDFDTIRHPINEEDEKMIITNDIGSILYASPEQEKGENVSYPTDIYSFGLIVYYLIEKKHILANSGNSINYIKNQNDIVPLTSCSSKNIRYLIIECTKYSQSNRIKHPSIKSCLIDEINLFDNFENFLIEDPKKSRIVDISHFIFESYLILHKNLRELAKYELNLNNFLKLLKIKSQCLSQSIFLFNLGDSYQHGKYTKLNYLKAREYYELFAKEENSDSLTRLGDLYYDGLGLMKNYNKAKEYYEMAAHLNNSIALCKLRDLYFNGDGIKQDYLKAKKYYELAAKQNNSDSLNKLGDLYFNGLGVIQNYSIAKEYYELSAKINDPIAFTKLGNLYNDGLGVKQDYSKAKEYYEISSILGNYKASLLLGINYLLGNGVPEDYVQAKEYIDLAAKKGVALSHLAFGIMYEKGIGVKCDFTKAQNNFGLFYQFFLNNKVNAEYMYERSSKHRFALSEYNLGYLFENDGKTEESIEYYKRASVHVDEPLIFRKCECHDKRLEISKNFIICFTNLKLTKYYLIEQKYDKCKRYFKKAIEMLNSNKSYQFQCNVPKKKEKKTAFLISKNSFYIFHHLT</sequence>
<dbReference type="PANTHER" id="PTHR43628">
    <property type="entry name" value="ACTIVATOR OF C KINASE PROTEIN 1-RELATED"/>
    <property type="match status" value="1"/>
</dbReference>
<dbReference type="PROSITE" id="PS50011">
    <property type="entry name" value="PROTEIN_KINASE_DOM"/>
    <property type="match status" value="1"/>
</dbReference>
<feature type="domain" description="Protein kinase" evidence="1">
    <location>
        <begin position="1"/>
        <end position="237"/>
    </location>
</feature>
<keyword evidence="3" id="KW-1185">Reference proteome</keyword>
<dbReference type="EMBL" id="JAPFFF010000055">
    <property type="protein sequence ID" value="KAK8838426.1"/>
    <property type="molecule type" value="Genomic_DNA"/>
</dbReference>
<dbReference type="SMART" id="SM00028">
    <property type="entry name" value="TPR"/>
    <property type="match status" value="3"/>
</dbReference>
<dbReference type="Proteomes" id="UP001470230">
    <property type="component" value="Unassembled WGS sequence"/>
</dbReference>
<dbReference type="InterPro" id="IPR011009">
    <property type="entry name" value="Kinase-like_dom_sf"/>
</dbReference>
<proteinExistence type="predicted"/>
<evidence type="ECO:0000313" key="3">
    <source>
        <dbReference type="Proteomes" id="UP001470230"/>
    </source>
</evidence>
<evidence type="ECO:0000313" key="2">
    <source>
        <dbReference type="EMBL" id="KAK8838426.1"/>
    </source>
</evidence>
<dbReference type="PROSITE" id="PS00108">
    <property type="entry name" value="PROTEIN_KINASE_ST"/>
    <property type="match status" value="1"/>
</dbReference>
<dbReference type="InterPro" id="IPR019734">
    <property type="entry name" value="TPR_rpt"/>
</dbReference>
<dbReference type="PANTHER" id="PTHR43628:SF1">
    <property type="entry name" value="CHITIN SYNTHASE REGULATORY FACTOR 2-RELATED"/>
    <property type="match status" value="1"/>
</dbReference>
<dbReference type="Gene3D" id="1.25.40.10">
    <property type="entry name" value="Tetratricopeptide repeat domain"/>
    <property type="match status" value="1"/>
</dbReference>